<dbReference type="InterPro" id="IPR050987">
    <property type="entry name" value="AtrR-like"/>
</dbReference>
<gene>
    <name evidence="8 10" type="ORF">BDZ99DRAFT_482626</name>
</gene>
<dbReference type="GO" id="GO:0003700">
    <property type="term" value="F:DNA-binding transcription factor activity"/>
    <property type="evidence" value="ECO:0007669"/>
    <property type="project" value="InterPro"/>
</dbReference>
<keyword evidence="5" id="KW-0539">Nucleus</keyword>
<dbReference type="GeneID" id="54463395"/>
<evidence type="ECO:0000256" key="3">
    <source>
        <dbReference type="ARBA" id="ARBA00023125"/>
    </source>
</evidence>
<reference evidence="10" key="3">
    <citation type="submission" date="2025-04" db="UniProtKB">
        <authorList>
            <consortium name="RefSeq"/>
        </authorList>
    </citation>
    <scope>IDENTIFICATION</scope>
    <source>
        <strain evidence="10">CBS 304.34</strain>
    </source>
</reference>
<name>A0A6A6Y1S9_9PEZI</name>
<dbReference type="RefSeq" id="XP_033569735.1">
    <property type="nucleotide sequence ID" value="XM_033722502.1"/>
</dbReference>
<evidence type="ECO:0000256" key="2">
    <source>
        <dbReference type="ARBA" id="ARBA00023015"/>
    </source>
</evidence>
<dbReference type="InterPro" id="IPR007219">
    <property type="entry name" value="XnlR_reg_dom"/>
</dbReference>
<dbReference type="Pfam" id="PF04082">
    <property type="entry name" value="Fungal_trans"/>
    <property type="match status" value="1"/>
</dbReference>
<protein>
    <recommendedName>
        <fullName evidence="7">Xylanolytic transcriptional activator regulatory domain-containing protein</fullName>
    </recommendedName>
</protein>
<keyword evidence="4" id="KW-0804">Transcription</keyword>
<keyword evidence="3" id="KW-0238">DNA-binding</keyword>
<dbReference type="GO" id="GO:0008270">
    <property type="term" value="F:zinc ion binding"/>
    <property type="evidence" value="ECO:0007669"/>
    <property type="project" value="InterPro"/>
</dbReference>
<dbReference type="Proteomes" id="UP000504636">
    <property type="component" value="Unplaced"/>
</dbReference>
<dbReference type="PANTHER" id="PTHR46910:SF37">
    <property type="entry name" value="ZN(II)2CYS6 TRANSCRIPTION FACTOR (EUROFUNG)"/>
    <property type="match status" value="1"/>
</dbReference>
<evidence type="ECO:0000256" key="1">
    <source>
        <dbReference type="ARBA" id="ARBA00004123"/>
    </source>
</evidence>
<dbReference type="GO" id="GO:0006351">
    <property type="term" value="P:DNA-templated transcription"/>
    <property type="evidence" value="ECO:0007669"/>
    <property type="project" value="InterPro"/>
</dbReference>
<dbReference type="CDD" id="cd12148">
    <property type="entry name" value="fungal_TF_MHR"/>
    <property type="match status" value="1"/>
</dbReference>
<dbReference type="PANTHER" id="PTHR46910">
    <property type="entry name" value="TRANSCRIPTION FACTOR PDR1"/>
    <property type="match status" value="1"/>
</dbReference>
<dbReference type="GO" id="GO:0005634">
    <property type="term" value="C:nucleus"/>
    <property type="evidence" value="ECO:0007669"/>
    <property type="project" value="UniProtKB-SubCell"/>
</dbReference>
<evidence type="ECO:0000256" key="4">
    <source>
        <dbReference type="ARBA" id="ARBA00023163"/>
    </source>
</evidence>
<dbReference type="OrthoDB" id="2123952at2759"/>
<dbReference type="GO" id="GO:0003677">
    <property type="term" value="F:DNA binding"/>
    <property type="evidence" value="ECO:0007669"/>
    <property type="project" value="UniProtKB-KW"/>
</dbReference>
<evidence type="ECO:0000313" key="10">
    <source>
        <dbReference type="RefSeq" id="XP_033569735.1"/>
    </source>
</evidence>
<feature type="region of interest" description="Disordered" evidence="6">
    <location>
        <begin position="1"/>
        <end position="31"/>
    </location>
</feature>
<dbReference type="EMBL" id="MU003721">
    <property type="protein sequence ID" value="KAF2802771.1"/>
    <property type="molecule type" value="Genomic_DNA"/>
</dbReference>
<feature type="compositionally biased region" description="Polar residues" evidence="6">
    <location>
        <begin position="12"/>
        <end position="31"/>
    </location>
</feature>
<comment type="subcellular location">
    <subcellularLocation>
        <location evidence="1">Nucleus</location>
    </subcellularLocation>
</comment>
<evidence type="ECO:0000313" key="8">
    <source>
        <dbReference type="EMBL" id="KAF2802771.1"/>
    </source>
</evidence>
<evidence type="ECO:0000313" key="9">
    <source>
        <dbReference type="Proteomes" id="UP000504636"/>
    </source>
</evidence>
<accession>A0A6A6Y1S9</accession>
<evidence type="ECO:0000259" key="7">
    <source>
        <dbReference type="SMART" id="SM00906"/>
    </source>
</evidence>
<keyword evidence="2" id="KW-0805">Transcription regulation</keyword>
<reference evidence="8 10" key="1">
    <citation type="journal article" date="2020" name="Stud. Mycol.">
        <title>101 Dothideomycetes genomes: a test case for predicting lifestyles and emergence of pathogens.</title>
        <authorList>
            <person name="Haridas S."/>
            <person name="Albert R."/>
            <person name="Binder M."/>
            <person name="Bloem J."/>
            <person name="Labutti K."/>
            <person name="Salamov A."/>
            <person name="Andreopoulos B."/>
            <person name="Baker S."/>
            <person name="Barry K."/>
            <person name="Bills G."/>
            <person name="Bluhm B."/>
            <person name="Cannon C."/>
            <person name="Castanera R."/>
            <person name="Culley D."/>
            <person name="Daum C."/>
            <person name="Ezra D."/>
            <person name="Gonzalez J."/>
            <person name="Henrissat B."/>
            <person name="Kuo A."/>
            <person name="Liang C."/>
            <person name="Lipzen A."/>
            <person name="Lutzoni F."/>
            <person name="Magnuson J."/>
            <person name="Mondo S."/>
            <person name="Nolan M."/>
            <person name="Ohm R."/>
            <person name="Pangilinan J."/>
            <person name="Park H.-J."/>
            <person name="Ramirez L."/>
            <person name="Alfaro M."/>
            <person name="Sun H."/>
            <person name="Tritt A."/>
            <person name="Yoshinaga Y."/>
            <person name="Zwiers L.-H."/>
            <person name="Turgeon B."/>
            <person name="Goodwin S."/>
            <person name="Spatafora J."/>
            <person name="Crous P."/>
            <person name="Grigoriev I."/>
        </authorList>
    </citation>
    <scope>NUCLEOTIDE SEQUENCE</scope>
    <source>
        <strain evidence="8 10">CBS 304.34</strain>
    </source>
</reference>
<organism evidence="8">
    <name type="scientific">Mytilinidion resinicola</name>
    <dbReference type="NCBI Taxonomy" id="574789"/>
    <lineage>
        <taxon>Eukaryota</taxon>
        <taxon>Fungi</taxon>
        <taxon>Dikarya</taxon>
        <taxon>Ascomycota</taxon>
        <taxon>Pezizomycotina</taxon>
        <taxon>Dothideomycetes</taxon>
        <taxon>Pleosporomycetidae</taxon>
        <taxon>Mytilinidiales</taxon>
        <taxon>Mytilinidiaceae</taxon>
        <taxon>Mytilinidion</taxon>
    </lineage>
</organism>
<proteinExistence type="predicted"/>
<feature type="domain" description="Xylanolytic transcriptional activator regulatory" evidence="7">
    <location>
        <begin position="282"/>
        <end position="355"/>
    </location>
</feature>
<evidence type="ECO:0000256" key="6">
    <source>
        <dbReference type="SAM" id="MobiDB-lite"/>
    </source>
</evidence>
<dbReference type="SMART" id="SM00906">
    <property type="entry name" value="Fungal_trans"/>
    <property type="match status" value="1"/>
</dbReference>
<keyword evidence="9" id="KW-1185">Reference proteome</keyword>
<sequence>MQSPDGRAFNISPDSSPNSRTPSSGLASTKSGRVKALSCDFCRRLKMRNARNVRPETWSAFVPSFPLNLVRKVHIEAMENRIRQLESVITAAISSSENSDKLNTVSERAFEAQAEKPDTRSFVLNGETSFRFVASGRAKFQGSSSGFSIFSPSGFRWIAKKTGNRDLERVVSQVARLDLTSWHPGHWGKHLNVTWHPLPPEQRHELPNRATAFEYVEGYPATDPLRSPETIQILSDELPARYLRNATSAITDLQFGSPCLMSVQAIITMAIMLLGSSNPLAIETLVAIAARISHAIGLNRWLDDCGLSEQQLDERRNVFWMLYMIDKGVALYAGRPPVMHDQDIGVALPKSTNSSLMMPSGLPHFNTFVHAARLAMIESQVYSELYCPRARSRPALQKLKAVGILDAELQKWRREIPIHVRPESSINCDTQQFLPVLALHYSYYNCLNTIHRASIHYGPWTELAEERELVNHDLGLNPRVYDSESICVLAARDVINLLDHFKQYPAPPMFWMSVSQPLCASLTLFANILEHPNDPLAQSDLDLISSVTSLFGQLVAQGRLQFATGTLWIFQELYQIAKLYLSAPEALVAEPQPDTTNLESSIASVAECFDMAGAALDVSPTVPVTSRSDFNPDVWSPWQVDTNDYVLRDDSSFSPIDIR</sequence>
<evidence type="ECO:0000256" key="5">
    <source>
        <dbReference type="ARBA" id="ARBA00023242"/>
    </source>
</evidence>
<dbReference type="AlphaFoldDB" id="A0A6A6Y1S9"/>
<reference evidence="10" key="2">
    <citation type="submission" date="2020-04" db="EMBL/GenBank/DDBJ databases">
        <authorList>
            <consortium name="NCBI Genome Project"/>
        </authorList>
    </citation>
    <scope>NUCLEOTIDE SEQUENCE</scope>
    <source>
        <strain evidence="10">CBS 304.34</strain>
    </source>
</reference>